<sequence length="1410" mass="151318">MEQANSSQPPSSSSSSSSNLEPRSDAPIATHDPQRQENGQEQSPSDAHHASPSDVVAEQPPPASSVPSSSSPSAQPRAGSADQFQQHSNDNATASAATSSDPVPTLWENFMASLRNVVHRNPSQPSNDAQPQSHPDRPQIPRSAPAPASRQAQNQNEATNRSDTGVETDDSGLPRPPLFFRLPFNGPDGNPALLAFHPQPLPNRNSQSTNAQSQSDTPARPPTSSASSVPQTSPTSGPSSSPSDRPGANADAGTHSAPTPPNAHPHPAGHVPVSPLYVPFGASPLPFSFIYDATTQTAWPIAQVTPGSPPGGPSPDAPQSHQPRLVAGPPFRIILDIHFAPAPEPEQPDPQKAAAYVKQLERADAELRSRMARLGIGSIGGFATASGSDDQDALLGCGVCLDNYEAEDRPEWIDGPRSQDEAVVAVPCTGHHTLHAGCLRDWLSKLPPSQWTCPFCRASLSARPDTTQSPPSHTAAHKSTSATTPPVHTSLRDEVRARERQRGWRCDAPACLPRYPNESRVDDAHLELPQTSDDMTTDLVKLSPCRHEVHLDCLCTSMRIENPNCTSDGLDLFVSDGEEDEEADDSRNALQQVAPSLADPNPGLHKDTVGKWVSCPTCRKELSFSGPSTVGPLSTMKELSSSVPPAANQYPTVSTQPSHLSVHHSHPHDDEAESSHRSRAPSSPFKDDDSAPDSRSYVARERLDPDELEEGDSDTASEFDAFLRQGRIDVGQTWDDSSEDDDAVHPLHQGRTLPLSATGDTAARRSRRANKKKVRPESYLQSLRPTREHRKAWWKLLTNPGTPASLSAPHVSANLFSASLHPAVLLSMPHYFARTGVLFGTVALVVVATLGGGGLGRVVSGLLLALYATGSAIIGYFALADLLLQVFFNYAPRGVPLHDRAFVTLVVGGLISVPLVIFPLAKRNVIRLNMFFSLTFYPIIVTIILVKIYTSTPPVVLTAVPSISGRPVGRDEWPSINPLHPPSVWAPISLLPLLTLSACPLQILAHQRSLRRIGTSRSNVKAFIGAQAGQVLFIIIMGILFGVVAGVNGVQGRLRKNSHPNLFASLPNDDDLINVARILFVAILATHLAICLTTARSSWGRLLRQLNIHPLRRRQQAIRLPLDEPATSSPLVGGTGGSMSHANVSNATHSGEEISQIGRWKRKWGKPARNALAGLLLWGMTAASAFLSGAGGFRRTEKAGEEARFTRASEVLGLMGAGVGFVMPGLVWMILFHIRRPRAILPPFASELGRTASAYFSGPLSILARNRHYLLGGGRQNEDGERQPLLAGADGADQDHDDGASANSATARLRAPISDAASAISELHSHRSSRHVPPASLDQDSASIPSHLTEQTGDDRDEATTILLARKERQLQRRTRGKRIYQDVIVFAAVLPLGFALLVLGAIELQRGGY</sequence>
<feature type="compositionally biased region" description="Low complexity" evidence="5">
    <location>
        <begin position="140"/>
        <end position="156"/>
    </location>
</feature>
<feature type="transmembrane region" description="Helical" evidence="6">
    <location>
        <begin position="1026"/>
        <end position="1047"/>
    </location>
</feature>
<dbReference type="PANTHER" id="PTHR45969">
    <property type="entry name" value="RING ZINC FINGER PROTEIN-RELATED"/>
    <property type="match status" value="1"/>
</dbReference>
<feature type="compositionally biased region" description="Polar residues" evidence="5">
    <location>
        <begin position="625"/>
        <end position="656"/>
    </location>
</feature>
<feature type="region of interest" description="Disordered" evidence="5">
    <location>
        <begin position="463"/>
        <end position="499"/>
    </location>
</feature>
<feature type="compositionally biased region" description="Low complexity" evidence="5">
    <location>
        <begin position="65"/>
        <end position="81"/>
    </location>
</feature>
<feature type="compositionally biased region" description="Low complexity" evidence="5">
    <location>
        <begin position="471"/>
        <end position="486"/>
    </location>
</feature>
<protein>
    <recommendedName>
        <fullName evidence="7">RING-type domain-containing protein</fullName>
    </recommendedName>
</protein>
<keyword evidence="6" id="KW-1133">Transmembrane helix</keyword>
<feature type="compositionally biased region" description="Low complexity" evidence="5">
    <location>
        <begin position="88"/>
        <end position="101"/>
    </location>
</feature>
<keyword evidence="2 4" id="KW-0863">Zinc-finger</keyword>
<dbReference type="Proteomes" id="UP000011976">
    <property type="component" value="Unassembled WGS sequence"/>
</dbReference>
<dbReference type="GO" id="GO:0008270">
    <property type="term" value="F:zinc ion binding"/>
    <property type="evidence" value="ECO:0007669"/>
    <property type="project" value="UniProtKB-KW"/>
</dbReference>
<accession>M9LIS0</accession>
<feature type="region of interest" description="Disordered" evidence="5">
    <location>
        <begin position="732"/>
        <end position="781"/>
    </location>
</feature>
<feature type="compositionally biased region" description="Polar residues" evidence="5">
    <location>
        <begin position="1138"/>
        <end position="1149"/>
    </location>
</feature>
<feature type="transmembrane region" description="Helical" evidence="6">
    <location>
        <begin position="1380"/>
        <end position="1403"/>
    </location>
</feature>
<evidence type="ECO:0000256" key="3">
    <source>
        <dbReference type="ARBA" id="ARBA00022833"/>
    </source>
</evidence>
<feature type="compositionally biased region" description="Polar residues" evidence="5">
    <location>
        <begin position="36"/>
        <end position="45"/>
    </location>
</feature>
<evidence type="ECO:0000256" key="6">
    <source>
        <dbReference type="SAM" id="Phobius"/>
    </source>
</evidence>
<feature type="compositionally biased region" description="Polar residues" evidence="5">
    <location>
        <begin position="1338"/>
        <end position="1351"/>
    </location>
</feature>
<dbReference type="CDD" id="cd16448">
    <property type="entry name" value="RING-H2"/>
    <property type="match status" value="1"/>
</dbReference>
<keyword evidence="3" id="KW-0862">Zinc</keyword>
<feature type="region of interest" description="Disordered" evidence="5">
    <location>
        <begin position="1"/>
        <end position="268"/>
    </location>
</feature>
<feature type="transmembrane region" description="Helical" evidence="6">
    <location>
        <begin position="862"/>
        <end position="888"/>
    </location>
</feature>
<feature type="domain" description="RING-type" evidence="7">
    <location>
        <begin position="397"/>
        <end position="457"/>
    </location>
</feature>
<feature type="transmembrane region" description="Helical" evidence="6">
    <location>
        <begin position="1211"/>
        <end position="1232"/>
    </location>
</feature>
<dbReference type="Gene3D" id="3.30.40.10">
    <property type="entry name" value="Zinc/RING finger domain, C3HC4 (zinc finger)"/>
    <property type="match status" value="1"/>
</dbReference>
<keyword evidence="6" id="KW-0812">Transmembrane</keyword>
<evidence type="ECO:0000256" key="2">
    <source>
        <dbReference type="ARBA" id="ARBA00022771"/>
    </source>
</evidence>
<dbReference type="EMBL" id="DF196767">
    <property type="protein sequence ID" value="GAC71116.1"/>
    <property type="molecule type" value="Genomic_DNA"/>
</dbReference>
<feature type="region of interest" description="Disordered" evidence="5">
    <location>
        <begin position="1124"/>
        <end position="1150"/>
    </location>
</feature>
<feature type="transmembrane region" description="Helical" evidence="6">
    <location>
        <begin position="1171"/>
        <end position="1191"/>
    </location>
</feature>
<feature type="compositionally biased region" description="Low complexity" evidence="5">
    <location>
        <begin position="222"/>
        <end position="243"/>
    </location>
</feature>
<feature type="compositionally biased region" description="Basic and acidic residues" evidence="5">
    <location>
        <begin position="667"/>
        <end position="676"/>
    </location>
</feature>
<evidence type="ECO:0000256" key="1">
    <source>
        <dbReference type="ARBA" id="ARBA00022723"/>
    </source>
</evidence>
<proteinExistence type="predicted"/>
<organism evidence="8 9">
    <name type="scientific">Pseudozyma antarctica (strain T-34)</name>
    <name type="common">Yeast</name>
    <name type="synonym">Candida antarctica</name>
    <dbReference type="NCBI Taxonomy" id="1151754"/>
    <lineage>
        <taxon>Eukaryota</taxon>
        <taxon>Fungi</taxon>
        <taxon>Dikarya</taxon>
        <taxon>Basidiomycota</taxon>
        <taxon>Ustilaginomycotina</taxon>
        <taxon>Ustilaginomycetes</taxon>
        <taxon>Ustilaginales</taxon>
        <taxon>Ustilaginaceae</taxon>
        <taxon>Moesziomyces</taxon>
    </lineage>
</organism>
<name>M9LIS0_PSEA3</name>
<reference evidence="9" key="1">
    <citation type="journal article" date="2013" name="Genome Announc.">
        <title>Genome sequence of the basidiomycetous yeast Pseudozyma antarctica T-34, a producer of the glycolipid biosurfactants mannosylerythritol lipids.</title>
        <authorList>
            <person name="Morita T."/>
            <person name="Koike H."/>
            <person name="Koyama Y."/>
            <person name="Hagiwara H."/>
            <person name="Ito E."/>
            <person name="Fukuoka T."/>
            <person name="Imura T."/>
            <person name="Machida M."/>
            <person name="Kitamoto D."/>
        </authorList>
    </citation>
    <scope>NUCLEOTIDE SEQUENCE [LARGE SCALE GENOMIC DNA]</scope>
    <source>
        <strain evidence="9">T-34</strain>
    </source>
</reference>
<feature type="region of interest" description="Disordered" evidence="5">
    <location>
        <begin position="301"/>
        <end position="325"/>
    </location>
</feature>
<feature type="transmembrane region" description="Helical" evidence="6">
    <location>
        <begin position="928"/>
        <end position="949"/>
    </location>
</feature>
<gene>
    <name evidence="8" type="ORF">PANT_1c00008</name>
</gene>
<feature type="compositionally biased region" description="Polar residues" evidence="5">
    <location>
        <begin position="121"/>
        <end position="133"/>
    </location>
</feature>
<evidence type="ECO:0000313" key="9">
    <source>
        <dbReference type="Proteomes" id="UP000011976"/>
    </source>
</evidence>
<feature type="transmembrane region" description="Helical" evidence="6">
    <location>
        <begin position="1075"/>
        <end position="1095"/>
    </location>
</feature>
<dbReference type="SMART" id="SM00184">
    <property type="entry name" value="RING"/>
    <property type="match status" value="2"/>
</dbReference>
<feature type="compositionally biased region" description="Low complexity" evidence="5">
    <location>
        <begin position="1"/>
        <end position="18"/>
    </location>
</feature>
<feature type="region of interest" description="Disordered" evidence="5">
    <location>
        <begin position="1322"/>
        <end position="1356"/>
    </location>
</feature>
<evidence type="ECO:0000256" key="4">
    <source>
        <dbReference type="PROSITE-ProRule" id="PRU00175"/>
    </source>
</evidence>
<dbReference type="OrthoDB" id="3360632at2759"/>
<feature type="compositionally biased region" description="Pro residues" evidence="5">
    <location>
        <begin position="307"/>
        <end position="316"/>
    </location>
</feature>
<evidence type="ECO:0000313" key="8">
    <source>
        <dbReference type="EMBL" id="GAC71116.1"/>
    </source>
</evidence>
<keyword evidence="6" id="KW-0472">Membrane</keyword>
<feature type="transmembrane region" description="Helical" evidence="6">
    <location>
        <begin position="900"/>
        <end position="921"/>
    </location>
</feature>
<dbReference type="SUPFAM" id="SSF57850">
    <property type="entry name" value="RING/U-box"/>
    <property type="match status" value="1"/>
</dbReference>
<dbReference type="STRING" id="1151754.M9LIS0"/>
<feature type="region of interest" description="Disordered" evidence="5">
    <location>
        <begin position="624"/>
        <end position="714"/>
    </location>
</feature>
<feature type="transmembrane region" description="Helical" evidence="6">
    <location>
        <begin position="984"/>
        <end position="1005"/>
    </location>
</feature>
<feature type="compositionally biased region" description="Basic residues" evidence="5">
    <location>
        <begin position="764"/>
        <end position="774"/>
    </location>
</feature>
<dbReference type="InterPro" id="IPR001841">
    <property type="entry name" value="Znf_RING"/>
</dbReference>
<feature type="compositionally biased region" description="Basic and acidic residues" evidence="5">
    <location>
        <begin position="490"/>
        <end position="499"/>
    </location>
</feature>
<dbReference type="PROSITE" id="PS50089">
    <property type="entry name" value="ZF_RING_2"/>
    <property type="match status" value="1"/>
</dbReference>
<keyword evidence="1" id="KW-0479">Metal-binding</keyword>
<dbReference type="InterPro" id="IPR013083">
    <property type="entry name" value="Znf_RING/FYVE/PHD"/>
</dbReference>
<feature type="region of interest" description="Disordered" evidence="5">
    <location>
        <begin position="1273"/>
        <end position="1303"/>
    </location>
</feature>
<feature type="compositionally biased region" description="Polar residues" evidence="5">
    <location>
        <begin position="202"/>
        <end position="216"/>
    </location>
</feature>
<feature type="transmembrane region" description="Helical" evidence="6">
    <location>
        <begin position="831"/>
        <end position="850"/>
    </location>
</feature>
<evidence type="ECO:0000259" key="7">
    <source>
        <dbReference type="PROSITE" id="PS50089"/>
    </source>
</evidence>
<evidence type="ECO:0000256" key="5">
    <source>
        <dbReference type="SAM" id="MobiDB-lite"/>
    </source>
</evidence>
<dbReference type="PANTHER" id="PTHR45969:SF71">
    <property type="entry name" value="CHROMOSOME UNDETERMINED SCAFFOLD_5, WHOLE GENOME SHOTGUN SEQUENCE"/>
    <property type="match status" value="1"/>
</dbReference>